<feature type="chain" id="PRO_5032556438" description="Legume lectin domain-containing protein" evidence="3">
    <location>
        <begin position="26"/>
        <end position="117"/>
    </location>
</feature>
<keyword evidence="3" id="KW-0732">Signal</keyword>
<keyword evidence="6" id="KW-1185">Reference proteome</keyword>
<dbReference type="OrthoDB" id="687154at2759"/>
<evidence type="ECO:0000256" key="1">
    <source>
        <dbReference type="ARBA" id="ARBA00007606"/>
    </source>
</evidence>
<dbReference type="Gene3D" id="2.60.120.200">
    <property type="match status" value="1"/>
</dbReference>
<keyword evidence="2" id="KW-0430">Lectin</keyword>
<dbReference type="InterPro" id="IPR001220">
    <property type="entry name" value="Legume_lectin_dom"/>
</dbReference>
<dbReference type="EMBL" id="CAJGYO010000018">
    <property type="protein sequence ID" value="CAD6336368.1"/>
    <property type="molecule type" value="Genomic_DNA"/>
</dbReference>
<comment type="similarity">
    <text evidence="1">Belongs to the leguminous lectin family.</text>
</comment>
<dbReference type="AlphaFoldDB" id="A0A811S628"/>
<dbReference type="Pfam" id="PF00139">
    <property type="entry name" value="Lectin_legB"/>
    <property type="match status" value="1"/>
</dbReference>
<protein>
    <recommendedName>
        <fullName evidence="4">Legume lectin domain-containing protein</fullName>
    </recommendedName>
</protein>
<comment type="caution">
    <text evidence="5">The sequence shown here is derived from an EMBL/GenBank/DDBJ whole genome shotgun (WGS) entry which is preliminary data.</text>
</comment>
<dbReference type="Proteomes" id="UP000604825">
    <property type="component" value="Unassembled WGS sequence"/>
</dbReference>
<dbReference type="SUPFAM" id="SSF49899">
    <property type="entry name" value="Concanavalin A-like lectins/glucanases"/>
    <property type="match status" value="1"/>
</dbReference>
<dbReference type="PANTHER" id="PTHR32401:SF57">
    <property type="entry name" value="OS08G0334300 PROTEIN"/>
    <property type="match status" value="1"/>
</dbReference>
<organism evidence="5 6">
    <name type="scientific">Miscanthus lutarioriparius</name>
    <dbReference type="NCBI Taxonomy" id="422564"/>
    <lineage>
        <taxon>Eukaryota</taxon>
        <taxon>Viridiplantae</taxon>
        <taxon>Streptophyta</taxon>
        <taxon>Embryophyta</taxon>
        <taxon>Tracheophyta</taxon>
        <taxon>Spermatophyta</taxon>
        <taxon>Magnoliopsida</taxon>
        <taxon>Liliopsida</taxon>
        <taxon>Poales</taxon>
        <taxon>Poaceae</taxon>
        <taxon>PACMAD clade</taxon>
        <taxon>Panicoideae</taxon>
        <taxon>Andropogonodae</taxon>
        <taxon>Andropogoneae</taxon>
        <taxon>Saccharinae</taxon>
        <taxon>Miscanthus</taxon>
    </lineage>
</organism>
<proteinExistence type="inferred from homology"/>
<evidence type="ECO:0000256" key="3">
    <source>
        <dbReference type="SAM" id="SignalP"/>
    </source>
</evidence>
<gene>
    <name evidence="5" type="ORF">NCGR_LOCUS60466</name>
</gene>
<evidence type="ECO:0000313" key="5">
    <source>
        <dbReference type="EMBL" id="CAD6336368.1"/>
    </source>
</evidence>
<evidence type="ECO:0000313" key="6">
    <source>
        <dbReference type="Proteomes" id="UP000604825"/>
    </source>
</evidence>
<feature type="signal peptide" evidence="3">
    <location>
        <begin position="1"/>
        <end position="25"/>
    </location>
</feature>
<name>A0A811S628_9POAL</name>
<evidence type="ECO:0000259" key="4">
    <source>
        <dbReference type="Pfam" id="PF00139"/>
    </source>
</evidence>
<sequence length="117" mass="12634">MAMVMGSKSPPLLLSLAYLLCVCVAHVTSLSFDYNFSIPGVLNSANIKYMSDATPGSDRIDLTNDTIWSTGRVAYGQPLQLWDDTGNVASFTSNFTLAIKPHNSTNQATATIQRTSN</sequence>
<dbReference type="GO" id="GO:0030246">
    <property type="term" value="F:carbohydrate binding"/>
    <property type="evidence" value="ECO:0007669"/>
    <property type="project" value="UniProtKB-KW"/>
</dbReference>
<feature type="domain" description="Legume lectin" evidence="4">
    <location>
        <begin position="35"/>
        <end position="107"/>
    </location>
</feature>
<reference evidence="5" key="1">
    <citation type="submission" date="2020-10" db="EMBL/GenBank/DDBJ databases">
        <authorList>
            <person name="Han B."/>
            <person name="Lu T."/>
            <person name="Zhao Q."/>
            <person name="Huang X."/>
            <person name="Zhao Y."/>
        </authorList>
    </citation>
    <scope>NUCLEOTIDE SEQUENCE</scope>
</reference>
<accession>A0A811S628</accession>
<dbReference type="InterPro" id="IPR050258">
    <property type="entry name" value="Leguminous_Lectin"/>
</dbReference>
<dbReference type="PANTHER" id="PTHR32401">
    <property type="entry name" value="CONCANAVALIN A-LIKE LECTIN FAMILY PROTEIN"/>
    <property type="match status" value="1"/>
</dbReference>
<dbReference type="InterPro" id="IPR013320">
    <property type="entry name" value="ConA-like_dom_sf"/>
</dbReference>
<evidence type="ECO:0000256" key="2">
    <source>
        <dbReference type="ARBA" id="ARBA00022734"/>
    </source>
</evidence>